<evidence type="ECO:0000256" key="8">
    <source>
        <dbReference type="ARBA" id="ARBA00022801"/>
    </source>
</evidence>
<evidence type="ECO:0000256" key="5">
    <source>
        <dbReference type="ARBA" id="ARBA00022645"/>
    </source>
</evidence>
<dbReference type="Gene3D" id="3.40.710.10">
    <property type="entry name" value="DD-peptidase/beta-lactamase superfamily"/>
    <property type="match status" value="1"/>
</dbReference>
<dbReference type="GO" id="GO:0008360">
    <property type="term" value="P:regulation of cell shape"/>
    <property type="evidence" value="ECO:0007669"/>
    <property type="project" value="UniProtKB-KW"/>
</dbReference>
<evidence type="ECO:0000313" key="22">
    <source>
        <dbReference type="Proteomes" id="UP000094869"/>
    </source>
</evidence>
<dbReference type="InterPro" id="IPR001967">
    <property type="entry name" value="Peptidase_S11_N"/>
</dbReference>
<reference evidence="17 20" key="1">
    <citation type="submission" date="2016-07" db="EMBL/GenBank/DDBJ databases">
        <title>Characterization of isolates of Eisenbergiella tayi derived from blood cultures, using whole genome sequencing.</title>
        <authorList>
            <person name="Burdz T."/>
            <person name="Wiebe D."/>
            <person name="Huynh C."/>
            <person name="Bernard K."/>
        </authorList>
    </citation>
    <scope>NUCLEOTIDE SEQUENCE [LARGE SCALE GENOMIC DNA]</scope>
    <source>
        <strain evidence="17 20">NML 110608</strain>
    </source>
</reference>
<feature type="binding site" evidence="14">
    <location>
        <position position="240"/>
    </location>
    <ligand>
        <name>substrate</name>
    </ligand>
</feature>
<dbReference type="Pfam" id="PF07943">
    <property type="entry name" value="PBP5_C"/>
    <property type="match status" value="1"/>
</dbReference>
<evidence type="ECO:0000256" key="13">
    <source>
        <dbReference type="PIRSR" id="PIRSR618044-1"/>
    </source>
</evidence>
<dbReference type="SMART" id="SM00936">
    <property type="entry name" value="PBP5_C"/>
    <property type="match status" value="1"/>
</dbReference>
<comment type="catalytic activity">
    <reaction evidence="12">
        <text>Preferential cleavage: (Ac)2-L-Lys-D-Ala-|-D-Ala. Also transpeptidation of peptidyl-alanyl moieties that are N-acyl substituents of D-alanine.</text>
        <dbReference type="EC" id="3.4.16.4"/>
    </reaction>
</comment>
<evidence type="ECO:0000256" key="14">
    <source>
        <dbReference type="PIRSR" id="PIRSR618044-2"/>
    </source>
</evidence>
<dbReference type="Proteomes" id="UP000094067">
    <property type="component" value="Unassembled WGS sequence"/>
</dbReference>
<name>A0A1E3A5N4_9FIRM</name>
<evidence type="ECO:0000256" key="9">
    <source>
        <dbReference type="ARBA" id="ARBA00022960"/>
    </source>
</evidence>
<keyword evidence="22" id="KW-1185">Reference proteome</keyword>
<evidence type="ECO:0000313" key="20">
    <source>
        <dbReference type="Proteomes" id="UP000094067"/>
    </source>
</evidence>
<feature type="active site" description="Acyl-ester intermediate" evidence="13">
    <location>
        <position position="69"/>
    </location>
</feature>
<proteinExistence type="inferred from homology"/>
<protein>
    <recommendedName>
        <fullName evidence="4">serine-type D-Ala-D-Ala carboxypeptidase</fullName>
        <ecNumber evidence="4">3.4.16.4</ecNumber>
    </recommendedName>
</protein>
<gene>
    <name evidence="17" type="primary">dacF_3</name>
    <name evidence="19" type="ORF">BEI59_26395</name>
    <name evidence="17" type="ORF">BEI61_04841</name>
    <name evidence="18" type="ORF">BEI63_30830</name>
</gene>
<organism evidence="17 20">
    <name type="scientific">Eisenbergiella tayi</name>
    <dbReference type="NCBI Taxonomy" id="1432052"/>
    <lineage>
        <taxon>Bacteria</taxon>
        <taxon>Bacillati</taxon>
        <taxon>Bacillota</taxon>
        <taxon>Clostridia</taxon>
        <taxon>Lachnospirales</taxon>
        <taxon>Lachnospiraceae</taxon>
        <taxon>Eisenbergiella</taxon>
    </lineage>
</organism>
<comment type="caution">
    <text evidence="17">The sequence shown here is derived from an EMBL/GenBank/DDBJ whole genome shotgun (WGS) entry which is preliminary data.</text>
</comment>
<evidence type="ECO:0000256" key="7">
    <source>
        <dbReference type="ARBA" id="ARBA00022729"/>
    </source>
</evidence>
<dbReference type="AlphaFoldDB" id="A0A1E3A5N4"/>
<reference evidence="19 21" key="3">
    <citation type="submission" date="2016-08" db="EMBL/GenBank/DDBJ databases">
        <authorList>
            <person name="Seilhamer J.J."/>
        </authorList>
    </citation>
    <scope>NUCLEOTIDE SEQUENCE [LARGE SCALE GENOMIC DNA]</scope>
    <source>
        <strain evidence="19 21">NML150140-1</strain>
    </source>
</reference>
<keyword evidence="5 17" id="KW-0121">Carboxypeptidase</keyword>
<dbReference type="EMBL" id="MEHA01000026">
    <property type="protein sequence ID" value="ODR45588.1"/>
    <property type="molecule type" value="Genomic_DNA"/>
</dbReference>
<comment type="function">
    <text evidence="1">Removes C-terminal D-alanyl residues from sugar-peptide cell wall precursors.</text>
</comment>
<feature type="active site" evidence="13">
    <location>
        <position position="129"/>
    </location>
</feature>
<feature type="active site" description="Proton acceptor" evidence="13">
    <location>
        <position position="72"/>
    </location>
</feature>
<evidence type="ECO:0000256" key="10">
    <source>
        <dbReference type="ARBA" id="ARBA00022984"/>
    </source>
</evidence>
<accession>A0A1E3A5N4</accession>
<evidence type="ECO:0000256" key="6">
    <source>
        <dbReference type="ARBA" id="ARBA00022670"/>
    </source>
</evidence>
<dbReference type="EMBL" id="MCGH01000003">
    <property type="protein sequence ID" value="ODM04038.1"/>
    <property type="molecule type" value="Genomic_DNA"/>
</dbReference>
<dbReference type="PANTHER" id="PTHR21581">
    <property type="entry name" value="D-ALANYL-D-ALANINE CARBOXYPEPTIDASE"/>
    <property type="match status" value="1"/>
</dbReference>
<dbReference type="InterPro" id="IPR037167">
    <property type="entry name" value="Peptidase_S11_C_sf"/>
</dbReference>
<dbReference type="InterPro" id="IPR015956">
    <property type="entry name" value="Peniciliin-bd_prot_C_sf"/>
</dbReference>
<comment type="pathway">
    <text evidence="2">Cell wall biogenesis; peptidoglycan biosynthesis.</text>
</comment>
<comment type="similarity">
    <text evidence="3 15">Belongs to the peptidase S11 family.</text>
</comment>
<evidence type="ECO:0000256" key="11">
    <source>
        <dbReference type="ARBA" id="ARBA00023316"/>
    </source>
</evidence>
<evidence type="ECO:0000313" key="19">
    <source>
        <dbReference type="EMBL" id="ODR45588.1"/>
    </source>
</evidence>
<dbReference type="PANTHER" id="PTHR21581:SF6">
    <property type="entry name" value="TRAFFICKING PROTEIN PARTICLE COMPLEX SUBUNIT 12"/>
    <property type="match status" value="1"/>
</dbReference>
<keyword evidence="8 17" id="KW-0378">Hydrolase</keyword>
<dbReference type="Pfam" id="PF00768">
    <property type="entry name" value="Peptidase_S11"/>
    <property type="match status" value="1"/>
</dbReference>
<dbReference type="GO" id="GO:0009252">
    <property type="term" value="P:peptidoglycan biosynthetic process"/>
    <property type="evidence" value="ECO:0007669"/>
    <property type="project" value="UniProtKB-UniPathway"/>
</dbReference>
<dbReference type="InterPro" id="IPR012907">
    <property type="entry name" value="Peptidase_S11_C"/>
</dbReference>
<dbReference type="GO" id="GO:0009002">
    <property type="term" value="F:serine-type D-Ala-D-Ala carboxypeptidase activity"/>
    <property type="evidence" value="ECO:0007669"/>
    <property type="project" value="UniProtKB-EC"/>
</dbReference>
<dbReference type="Proteomes" id="UP000094271">
    <property type="component" value="Unassembled WGS sequence"/>
</dbReference>
<dbReference type="Gene3D" id="2.60.410.10">
    <property type="entry name" value="D-Ala-D-Ala carboxypeptidase, C-terminal domain"/>
    <property type="match status" value="1"/>
</dbReference>
<keyword evidence="10" id="KW-0573">Peptidoglycan synthesis</keyword>
<dbReference type="EMBL" id="MEHD01000055">
    <property type="protein sequence ID" value="ODR44534.1"/>
    <property type="molecule type" value="Genomic_DNA"/>
</dbReference>
<evidence type="ECO:0000313" key="18">
    <source>
        <dbReference type="EMBL" id="ODR44534.1"/>
    </source>
</evidence>
<keyword evidence="6" id="KW-0645">Protease</keyword>
<evidence type="ECO:0000256" key="2">
    <source>
        <dbReference type="ARBA" id="ARBA00004752"/>
    </source>
</evidence>
<dbReference type="PATRIC" id="fig|1432052.4.peg.5375"/>
<dbReference type="OrthoDB" id="9791132at2"/>
<dbReference type="UniPathway" id="UPA00219"/>
<evidence type="ECO:0000313" key="17">
    <source>
        <dbReference type="EMBL" id="ODM04038.1"/>
    </source>
</evidence>
<evidence type="ECO:0000256" key="12">
    <source>
        <dbReference type="ARBA" id="ARBA00034000"/>
    </source>
</evidence>
<dbReference type="RefSeq" id="WP_069154304.1">
    <property type="nucleotide sequence ID" value="NZ_DBFYTW010000108.1"/>
</dbReference>
<dbReference type="PRINTS" id="PR00725">
    <property type="entry name" value="DADACBPTASE1"/>
</dbReference>
<evidence type="ECO:0000256" key="1">
    <source>
        <dbReference type="ARBA" id="ARBA00003217"/>
    </source>
</evidence>
<evidence type="ECO:0000313" key="21">
    <source>
        <dbReference type="Proteomes" id="UP000094271"/>
    </source>
</evidence>
<sequence length="396" mass="42888">MDCVKQKAIAKKLISFMLVICLIGMPEIKGYAQEGAPVSISAPSAILMEASTGTVIYEQNADASCSPASITKIMTMLLIFEALDRGDIKLEDEVMTSAHAQSMGGSQVFLEEGEMQTVDTMIKCIAVASGNDAAVAMAEFIAGSEEEFVSRMNERAEQLGMQGTHFEDCCGLTDSDNHYTTARDVAAMSRELITKHPAVFNYTMIWMEDITHNTARGSSTFTLSSTNKLLKQYQWTTGLKTGSTSKAKYCLSATARKDDIDLIAVVMTAPDYKVRFSDAATLLNYGYSVSALYKDENKDALPRLIVDGGVAEDVGLVYKEGFSYLDVKGNDLSAVEKILNLPGAARAPIEAGEKAGEAVYRLNGETIGTVPVLFAESVAEAVYKDYVLKVLGYFLL</sequence>
<evidence type="ECO:0000256" key="3">
    <source>
        <dbReference type="ARBA" id="ARBA00007164"/>
    </source>
</evidence>
<evidence type="ECO:0000259" key="16">
    <source>
        <dbReference type="SMART" id="SM00936"/>
    </source>
</evidence>
<keyword evidence="7" id="KW-0732">Signal</keyword>
<dbReference type="InterPro" id="IPR018044">
    <property type="entry name" value="Peptidase_S11"/>
</dbReference>
<dbReference type="SUPFAM" id="SSF69189">
    <property type="entry name" value="Penicillin-binding protein associated domain"/>
    <property type="match status" value="1"/>
</dbReference>
<keyword evidence="11" id="KW-0961">Cell wall biogenesis/degradation</keyword>
<evidence type="ECO:0000256" key="15">
    <source>
        <dbReference type="RuleBase" id="RU004016"/>
    </source>
</evidence>
<dbReference type="EC" id="3.4.16.4" evidence="4"/>
<evidence type="ECO:0000256" key="4">
    <source>
        <dbReference type="ARBA" id="ARBA00012448"/>
    </source>
</evidence>
<dbReference type="GO" id="GO:0071555">
    <property type="term" value="P:cell wall organization"/>
    <property type="evidence" value="ECO:0007669"/>
    <property type="project" value="UniProtKB-KW"/>
</dbReference>
<dbReference type="InterPro" id="IPR012338">
    <property type="entry name" value="Beta-lactam/transpept-like"/>
</dbReference>
<reference evidence="18 22" key="2">
    <citation type="submission" date="2016-08" db="EMBL/GenBank/DDBJ databases">
        <title>Characterization of Isolates of Eisenbergiella tayi Derived from Blood Cultures, Using Whole Genome Sequencing.</title>
        <authorList>
            <person name="Bernier A.-M."/>
            <person name="Burdz T."/>
            <person name="Wiebe D."/>
            <person name="Bernard K."/>
        </authorList>
    </citation>
    <scope>NUCLEOTIDE SEQUENCE [LARGE SCALE GENOMIC DNA]</scope>
    <source>
        <strain evidence="18 22">NML120146</strain>
    </source>
</reference>
<feature type="domain" description="Peptidase S11 D-Ala-D-Ala carboxypeptidase A C-terminal" evidence="16">
    <location>
        <begin position="287"/>
        <end position="380"/>
    </location>
</feature>
<dbReference type="SUPFAM" id="SSF56601">
    <property type="entry name" value="beta-lactamase/transpeptidase-like"/>
    <property type="match status" value="1"/>
</dbReference>
<dbReference type="GO" id="GO:0006508">
    <property type="term" value="P:proteolysis"/>
    <property type="evidence" value="ECO:0007669"/>
    <property type="project" value="UniProtKB-KW"/>
</dbReference>
<keyword evidence="9" id="KW-0133">Cell shape</keyword>
<dbReference type="Proteomes" id="UP000094869">
    <property type="component" value="Unassembled WGS sequence"/>
</dbReference>